<dbReference type="AlphaFoldDB" id="A0A0R2CDJ3"/>
<dbReference type="EMBL" id="AYZI01000012">
    <property type="protein sequence ID" value="KRM89839.1"/>
    <property type="molecule type" value="Genomic_DNA"/>
</dbReference>
<accession>A0A0R2CDJ3</accession>
<proteinExistence type="predicted"/>
<evidence type="ECO:0000313" key="2">
    <source>
        <dbReference type="Proteomes" id="UP000051586"/>
    </source>
</evidence>
<reference evidence="1 2" key="1">
    <citation type="journal article" date="2015" name="Genome Announc.">
        <title>Expanding the biotechnology potential of lactobacilli through comparative genomics of 213 strains and associated genera.</title>
        <authorList>
            <person name="Sun Z."/>
            <person name="Harris H.M."/>
            <person name="McCann A."/>
            <person name="Guo C."/>
            <person name="Argimon S."/>
            <person name="Zhang W."/>
            <person name="Yang X."/>
            <person name="Jeffery I.B."/>
            <person name="Cooney J.C."/>
            <person name="Kagawa T.F."/>
            <person name="Liu W."/>
            <person name="Song Y."/>
            <person name="Salvetti E."/>
            <person name="Wrobel A."/>
            <person name="Rasinkangas P."/>
            <person name="Parkhill J."/>
            <person name="Rea M.C."/>
            <person name="O'Sullivan O."/>
            <person name="Ritari J."/>
            <person name="Douillard F.P."/>
            <person name="Paul Ross R."/>
            <person name="Yang R."/>
            <person name="Briner A.E."/>
            <person name="Felis G.E."/>
            <person name="de Vos W.M."/>
            <person name="Barrangou R."/>
            <person name="Klaenhammer T.R."/>
            <person name="Caufield P.W."/>
            <person name="Cui Y."/>
            <person name="Zhang H."/>
            <person name="O'Toole P.W."/>
        </authorList>
    </citation>
    <scope>NUCLEOTIDE SEQUENCE [LARGE SCALE GENOMIC DNA]</scope>
    <source>
        <strain evidence="1 2">DSM 22689</strain>
    </source>
</reference>
<dbReference type="PATRIC" id="fig|1423745.4.peg.338"/>
<organism evidence="1 2">
    <name type="scientific">Fructilactobacillus florum DSM 22689 = JCM 16035</name>
    <dbReference type="NCBI Taxonomy" id="1423745"/>
    <lineage>
        <taxon>Bacteria</taxon>
        <taxon>Bacillati</taxon>
        <taxon>Bacillota</taxon>
        <taxon>Bacilli</taxon>
        <taxon>Lactobacillales</taxon>
        <taxon>Lactobacillaceae</taxon>
        <taxon>Fructilactobacillus</taxon>
    </lineage>
</organism>
<gene>
    <name evidence="1" type="ORF">FC87_GL000322</name>
</gene>
<comment type="caution">
    <text evidence="1">The sequence shown here is derived from an EMBL/GenBank/DDBJ whole genome shotgun (WGS) entry which is preliminary data.</text>
</comment>
<evidence type="ECO:0000313" key="1">
    <source>
        <dbReference type="EMBL" id="KRM89839.1"/>
    </source>
</evidence>
<protein>
    <submittedName>
        <fullName evidence="1">Uncharacterized protein</fullName>
    </submittedName>
</protein>
<sequence length="71" mass="8284">MYGFEFMNFNQKQQASGHKARMKSNVHQYVLDKSQSFDKTIVATFANKQVQDQLLDGKTDDEKKRILKLES</sequence>
<name>A0A0R2CDJ3_9LACO</name>
<dbReference type="Proteomes" id="UP000051586">
    <property type="component" value="Unassembled WGS sequence"/>
</dbReference>
<dbReference type="RefSeq" id="WP_054691107.1">
    <property type="nucleotide sequence ID" value="NZ_BBAK01000017.1"/>
</dbReference>